<protein>
    <submittedName>
        <fullName evidence="2">Uncharacterized protein</fullName>
    </submittedName>
</protein>
<sequence length="260" mass="27918">MGSTRLLTIGTALVVALAGSAPAVAAPPPPKTEIQTGMEFTAGPDETTPGGQVVLSGWAGIEGRTTGNAGRVEFFFRKKPTDTKVLIGTTEAGSSGKFRYTAKATVSGEYSAHYKHRKLDITASGTDSLNVYVDRPVDRFLYSWTAESLSCLPTCTAEGPEQFVSATPIKVKLTRECLRPKSGGRIGFTADPENVYRAGTPGWRDFPDGVGPTEFELNPGITRGHFYLEWTSATPTSDAELTACNLSFSATQQHVERQYI</sequence>
<feature type="chain" id="PRO_5046636594" evidence="1">
    <location>
        <begin position="26"/>
        <end position="260"/>
    </location>
</feature>
<dbReference type="EMBL" id="JBHTMK010000040">
    <property type="protein sequence ID" value="MFD1369766.1"/>
    <property type="molecule type" value="Genomic_DNA"/>
</dbReference>
<comment type="caution">
    <text evidence="2">The sequence shown here is derived from an EMBL/GenBank/DDBJ whole genome shotgun (WGS) entry which is preliminary data.</text>
</comment>
<evidence type="ECO:0000313" key="3">
    <source>
        <dbReference type="Proteomes" id="UP001597183"/>
    </source>
</evidence>
<keyword evidence="3" id="KW-1185">Reference proteome</keyword>
<proteinExistence type="predicted"/>
<name>A0ABW4AG55_9ACTN</name>
<keyword evidence="1" id="KW-0732">Signal</keyword>
<accession>A0ABW4AG55</accession>
<dbReference type="Proteomes" id="UP001597183">
    <property type="component" value="Unassembled WGS sequence"/>
</dbReference>
<evidence type="ECO:0000256" key="1">
    <source>
        <dbReference type="SAM" id="SignalP"/>
    </source>
</evidence>
<feature type="signal peptide" evidence="1">
    <location>
        <begin position="1"/>
        <end position="25"/>
    </location>
</feature>
<organism evidence="2 3">
    <name type="scientific">Actinoplanes sichuanensis</name>
    <dbReference type="NCBI Taxonomy" id="512349"/>
    <lineage>
        <taxon>Bacteria</taxon>
        <taxon>Bacillati</taxon>
        <taxon>Actinomycetota</taxon>
        <taxon>Actinomycetes</taxon>
        <taxon>Micromonosporales</taxon>
        <taxon>Micromonosporaceae</taxon>
        <taxon>Actinoplanes</taxon>
    </lineage>
</organism>
<dbReference type="RefSeq" id="WP_317792084.1">
    <property type="nucleotide sequence ID" value="NZ_AP028461.1"/>
</dbReference>
<evidence type="ECO:0000313" key="2">
    <source>
        <dbReference type="EMBL" id="MFD1369766.1"/>
    </source>
</evidence>
<reference evidence="3" key="1">
    <citation type="journal article" date="2019" name="Int. J. Syst. Evol. Microbiol.">
        <title>The Global Catalogue of Microorganisms (GCM) 10K type strain sequencing project: providing services to taxonomists for standard genome sequencing and annotation.</title>
        <authorList>
            <consortium name="The Broad Institute Genomics Platform"/>
            <consortium name="The Broad Institute Genome Sequencing Center for Infectious Disease"/>
            <person name="Wu L."/>
            <person name="Ma J."/>
        </authorList>
    </citation>
    <scope>NUCLEOTIDE SEQUENCE [LARGE SCALE GENOMIC DNA]</scope>
    <source>
        <strain evidence="3">CCM 7526</strain>
    </source>
</reference>
<gene>
    <name evidence="2" type="ORF">ACFQ5G_30885</name>
</gene>